<protein>
    <submittedName>
        <fullName evidence="1">Uncharacterized protein</fullName>
    </submittedName>
</protein>
<name>A0A8R1E9V0_CAEJA</name>
<reference evidence="2" key="1">
    <citation type="submission" date="2010-08" db="EMBL/GenBank/DDBJ databases">
        <authorList>
            <consortium name="Caenorhabditis japonica Sequencing Consortium"/>
            <person name="Wilson R.K."/>
        </authorList>
    </citation>
    <scope>NUCLEOTIDE SEQUENCE [LARGE SCALE GENOMIC DNA]</scope>
    <source>
        <strain evidence="2">DF5081</strain>
    </source>
</reference>
<proteinExistence type="predicted"/>
<dbReference type="AlphaFoldDB" id="A0A8R1E9V0"/>
<sequence length="79" mass="8741">MRTDNTEERSTIRMIPSIILATPSTSRLSFDIVGDLKNFLKCYSTKPLLMSKLWQEPVPAATALGLAVKPFDLGGDTDR</sequence>
<dbReference type="Proteomes" id="UP000005237">
    <property type="component" value="Unassembled WGS sequence"/>
</dbReference>
<evidence type="ECO:0000313" key="2">
    <source>
        <dbReference type="Proteomes" id="UP000005237"/>
    </source>
</evidence>
<dbReference type="EnsemblMetazoa" id="CJA32168.1">
    <property type="protein sequence ID" value="CJA32168.1"/>
    <property type="gene ID" value="WBGene00208015"/>
</dbReference>
<accession>A0A8R1E9V0</accession>
<organism evidence="1 2">
    <name type="scientific">Caenorhabditis japonica</name>
    <dbReference type="NCBI Taxonomy" id="281687"/>
    <lineage>
        <taxon>Eukaryota</taxon>
        <taxon>Metazoa</taxon>
        <taxon>Ecdysozoa</taxon>
        <taxon>Nematoda</taxon>
        <taxon>Chromadorea</taxon>
        <taxon>Rhabditida</taxon>
        <taxon>Rhabditina</taxon>
        <taxon>Rhabditomorpha</taxon>
        <taxon>Rhabditoidea</taxon>
        <taxon>Rhabditidae</taxon>
        <taxon>Peloderinae</taxon>
        <taxon>Caenorhabditis</taxon>
    </lineage>
</organism>
<keyword evidence="2" id="KW-1185">Reference proteome</keyword>
<evidence type="ECO:0000313" key="1">
    <source>
        <dbReference type="EnsemblMetazoa" id="CJA32168.1"/>
    </source>
</evidence>
<reference evidence="1" key="2">
    <citation type="submission" date="2022-06" db="UniProtKB">
        <authorList>
            <consortium name="EnsemblMetazoa"/>
        </authorList>
    </citation>
    <scope>IDENTIFICATION</scope>
    <source>
        <strain evidence="1">DF5081</strain>
    </source>
</reference>